<name>A0ACC3ASY0_9EURO</name>
<dbReference type="Proteomes" id="UP001177260">
    <property type="component" value="Unassembled WGS sequence"/>
</dbReference>
<gene>
    <name evidence="1" type="ORF">N8T08_009748</name>
</gene>
<proteinExistence type="predicted"/>
<keyword evidence="2" id="KW-1185">Reference proteome</keyword>
<evidence type="ECO:0000313" key="1">
    <source>
        <dbReference type="EMBL" id="KAK1140875.1"/>
    </source>
</evidence>
<sequence length="632" mass="70517">MSNNTSVPPGILARQHLDYIIEEHARHDRRLNMADLRAFFYKRCVEIRRPAEEEQEEDVTSSSAQHHQQVDVLEDVAFPEFSLFGHIYTDIPDTDSDSSTEILPFEEVSHEDSPAKPTADASANEASTAHTVSGSAPIGGIAFTKTSIIDNTTASKPASEANERLVFEPEESVDLYDTVHESGQLEKMAMEIDTSAHQGEGSTGNEHTTAPLYPNLPPKRPIFPHGEPDLSASEPFPIYSESCEGEGEASHFNEEVEQAYAYALSKVADERIRSEEMSFRHPSMTSFAGHGPHPNISPNVNPEFNLHQGPSGWPITPVRPRTTSRFFPSGNTPTRAPFTTQNPLSKPIVVTHSMRSSEILGHTHSSTSGEPMLAAQPSDLASKYKRMAQEAVRRGRVSTADKKHMAFNAMTEMLLDSEINDELRSKFSALSNDVLRLELDIFQTPENSTGSFLGPQVIEQITPIAHAFIEYLGFLDQTLQREEHDAQAVKAAVVQAASDNKASPEMRFRGMIRPILRNLKRPRPAEHRLLQIFIDLYDAYVYSDFLNIYNYQIIHDTVLYAERMTVSRLLISIWTTLQRTVDSYKAIMVVNDELKAQFISPAMGTVANYQAAWDDENVVYQQEVDGGVRLGA</sequence>
<protein>
    <submittedName>
        <fullName evidence="1">Uncharacterized protein</fullName>
    </submittedName>
</protein>
<accession>A0ACC3ASY0</accession>
<comment type="caution">
    <text evidence="1">The sequence shown here is derived from an EMBL/GenBank/DDBJ whole genome shotgun (WGS) entry which is preliminary data.</text>
</comment>
<organism evidence="1 2">
    <name type="scientific">Aspergillus melleus</name>
    <dbReference type="NCBI Taxonomy" id="138277"/>
    <lineage>
        <taxon>Eukaryota</taxon>
        <taxon>Fungi</taxon>
        <taxon>Dikarya</taxon>
        <taxon>Ascomycota</taxon>
        <taxon>Pezizomycotina</taxon>
        <taxon>Eurotiomycetes</taxon>
        <taxon>Eurotiomycetidae</taxon>
        <taxon>Eurotiales</taxon>
        <taxon>Aspergillaceae</taxon>
        <taxon>Aspergillus</taxon>
        <taxon>Aspergillus subgen. Circumdati</taxon>
    </lineage>
</organism>
<evidence type="ECO:0000313" key="2">
    <source>
        <dbReference type="Proteomes" id="UP001177260"/>
    </source>
</evidence>
<dbReference type="EMBL" id="JAOPJF010000073">
    <property type="protein sequence ID" value="KAK1140875.1"/>
    <property type="molecule type" value="Genomic_DNA"/>
</dbReference>
<reference evidence="1 2" key="1">
    <citation type="journal article" date="2023" name="ACS Omega">
        <title>Identification of the Neoaspergillic Acid Biosynthesis Gene Cluster by Establishing an In Vitro CRISPR-Ribonucleoprotein Genetic System in Aspergillus melleus.</title>
        <authorList>
            <person name="Yuan B."/>
            <person name="Grau M.F."/>
            <person name="Murata R.M."/>
            <person name="Torok T."/>
            <person name="Venkateswaran K."/>
            <person name="Stajich J.E."/>
            <person name="Wang C.C.C."/>
        </authorList>
    </citation>
    <scope>NUCLEOTIDE SEQUENCE [LARGE SCALE GENOMIC DNA]</scope>
    <source>
        <strain evidence="1 2">IMV 1140</strain>
    </source>
</reference>